<evidence type="ECO:0000313" key="2">
    <source>
        <dbReference type="Proteomes" id="UP000290815"/>
    </source>
</evidence>
<dbReference type="Proteomes" id="UP000290815">
    <property type="component" value="Chromosome"/>
</dbReference>
<name>A0A449AVD8_9BACT</name>
<dbReference type="AlphaFoldDB" id="A0A449AVD8"/>
<accession>A0A449AVD8</accession>
<gene>
    <name evidence="1" type="ORF">NCTC10194_00451</name>
</gene>
<proteinExistence type="predicted"/>
<reference evidence="1 2" key="1">
    <citation type="submission" date="2019-01" db="EMBL/GenBank/DDBJ databases">
        <authorList>
            <consortium name="Pathogen Informatics"/>
        </authorList>
    </citation>
    <scope>NUCLEOTIDE SEQUENCE [LARGE SCALE GENOMIC DNA]</scope>
    <source>
        <strain evidence="1 2">NCTC10194</strain>
    </source>
</reference>
<protein>
    <submittedName>
        <fullName evidence="1">Uncharacterized protein</fullName>
    </submittedName>
</protein>
<dbReference type="Gene3D" id="3.40.50.300">
    <property type="entry name" value="P-loop containing nucleotide triphosphate hydrolases"/>
    <property type="match status" value="1"/>
</dbReference>
<dbReference type="EMBL" id="LR215024">
    <property type="protein sequence ID" value="VEU70455.1"/>
    <property type="molecule type" value="Genomic_DNA"/>
</dbReference>
<sequence length="551" mass="63715">MAEILDIPTFTEEKLRQILKYTDLDVNPTYDAFKSKEFYEIQSGAKGVSKSFGGAIISIYRLVNEKIFNSVWCRNQYNHINNTLRPMFAKVLDFLKEEHGLDYTPFIKITSEAVYWNADDGGKGRAIYFQNFEKTQAFQGITLPSSSFRFGELVIDEPIEDPNDSKKTPYELEKLYELQEEKIPLLIQNTVLRVAAPEWFQLKVKFFYNIFTTDHFLIKNYHNKVIKLIHEDGSLNTEIMDKLISSHFIKETSETFEDDAGINVIMFAKTYVPKKELSTRQIQNLNTLKEKNYRLWCITVAGFAFEEDKNKNNFYLRPYIIDKTGAISENIELITENQFLQIIESGELVSVWDGFDPGKTDNASWCRVGLLRDGSIVLINAVEDLKEIAKSSSRAEVNKVLISLINSSNEFIKNKMYESGQDISEFNTLVLTDNDIINENINLLTEQFKINDIYAAKANRRDTKTEKFGIVSRQNWEIFIFSNKLVKAIPTKGVKKLFMNLVKQIIPPGEEKRDETAYPEIYDLINAFEMAASYIYKYQFNFLNEKAKQGA</sequence>
<keyword evidence="2" id="KW-1185">Reference proteome</keyword>
<evidence type="ECO:0000313" key="1">
    <source>
        <dbReference type="EMBL" id="VEU70455.1"/>
    </source>
</evidence>
<dbReference type="RefSeq" id="WP_044888834.1">
    <property type="nucleotide sequence ID" value="NZ_LR215024.1"/>
</dbReference>
<dbReference type="InterPro" id="IPR027417">
    <property type="entry name" value="P-loop_NTPase"/>
</dbReference>
<organism evidence="1 2">
    <name type="scientific">Mycoplasmopsis glycophila</name>
    <dbReference type="NCBI Taxonomy" id="171285"/>
    <lineage>
        <taxon>Bacteria</taxon>
        <taxon>Bacillati</taxon>
        <taxon>Mycoplasmatota</taxon>
        <taxon>Mycoplasmoidales</taxon>
        <taxon>Metamycoplasmataceae</taxon>
        <taxon>Mycoplasmopsis</taxon>
    </lineage>
</organism>
<dbReference type="KEGG" id="mgly:NCTC10194_00451"/>